<dbReference type="InterPro" id="IPR011050">
    <property type="entry name" value="Pectin_lyase_fold/virulence"/>
</dbReference>
<gene>
    <name evidence="2" type="ORF">OB919_20845</name>
</gene>
<proteinExistence type="predicted"/>
<organism evidence="2 3">
    <name type="scientific">Natronosalvus hydrolyticus</name>
    <dbReference type="NCBI Taxonomy" id="2979988"/>
    <lineage>
        <taxon>Archaea</taxon>
        <taxon>Methanobacteriati</taxon>
        <taxon>Methanobacteriota</taxon>
        <taxon>Stenosarchaea group</taxon>
        <taxon>Halobacteria</taxon>
        <taxon>Halobacteriales</taxon>
        <taxon>Natrialbaceae</taxon>
        <taxon>Natronosalvus</taxon>
    </lineage>
</organism>
<protein>
    <recommendedName>
        <fullName evidence="4">Right-handed parallel beta-helix repeat-containing protein</fullName>
    </recommendedName>
</protein>
<name>A0AAP3E9T5_9EURY</name>
<sequence length="334" mass="34664">MAQNPHTTDVEPQITARNERLSRRSYLRAAGSLAAATGLALGAAGTAAGDGDEYETVTLDSGEDRLVSLEDGETLENVLFDCTAAGARVTIAAHATDWTIRNVGIKGEFDVGAPDAAFGVSDLDGGESTIENVYIADGAVHGSQAKGETAFWVSPDHNGHIDFRHVNVQNFPDNGIYASAPGGNGGGSVHIDECYAANNYVSNFRIGSAGSAVTNSNVYVDRDGYGGRGIWVWSPGTCAIDNCQVDMNGHNYAIDVGANGNGTSLTVTDTDYSSDFHGGLNEKFGSSIEIDDSVGTNPEPVIPDGVPETPEAAASGNAGTSSTNPDPSFSWFGF</sequence>
<dbReference type="PROSITE" id="PS51318">
    <property type="entry name" value="TAT"/>
    <property type="match status" value="1"/>
</dbReference>
<feature type="compositionally biased region" description="Low complexity" evidence="1">
    <location>
        <begin position="312"/>
        <end position="324"/>
    </location>
</feature>
<evidence type="ECO:0008006" key="4">
    <source>
        <dbReference type="Google" id="ProtNLM"/>
    </source>
</evidence>
<accession>A0AAP3E9T5</accession>
<dbReference type="SUPFAM" id="SSF51126">
    <property type="entry name" value="Pectin lyase-like"/>
    <property type="match status" value="1"/>
</dbReference>
<evidence type="ECO:0000313" key="3">
    <source>
        <dbReference type="Proteomes" id="UP001321047"/>
    </source>
</evidence>
<dbReference type="EMBL" id="JAOPJZ010000041">
    <property type="protein sequence ID" value="MCU4754389.1"/>
    <property type="molecule type" value="Genomic_DNA"/>
</dbReference>
<keyword evidence="3" id="KW-1185">Reference proteome</keyword>
<dbReference type="InterPro" id="IPR006311">
    <property type="entry name" value="TAT_signal"/>
</dbReference>
<feature type="region of interest" description="Disordered" evidence="1">
    <location>
        <begin position="288"/>
        <end position="334"/>
    </location>
</feature>
<dbReference type="RefSeq" id="WP_342810691.1">
    <property type="nucleotide sequence ID" value="NZ_JAOPJZ010000041.1"/>
</dbReference>
<comment type="caution">
    <text evidence="2">The sequence shown here is derived from an EMBL/GenBank/DDBJ whole genome shotgun (WGS) entry which is preliminary data.</text>
</comment>
<dbReference type="Proteomes" id="UP001321047">
    <property type="component" value="Unassembled WGS sequence"/>
</dbReference>
<reference evidence="2 3" key="1">
    <citation type="submission" date="2022-09" db="EMBL/GenBank/DDBJ databases">
        <title>Enrichment on poylsaccharides allowed isolation of novel metabolic and taxonomic groups of Haloarchaea.</title>
        <authorList>
            <person name="Sorokin D.Y."/>
            <person name="Elcheninov A.G."/>
            <person name="Khizhniak T.V."/>
            <person name="Kolganova T.V."/>
            <person name="Kublanov I.V."/>
        </authorList>
    </citation>
    <scope>NUCLEOTIDE SEQUENCE [LARGE SCALE GENOMIC DNA]</scope>
    <source>
        <strain evidence="2 3">AArc-curdl1</strain>
    </source>
</reference>
<evidence type="ECO:0000256" key="1">
    <source>
        <dbReference type="SAM" id="MobiDB-lite"/>
    </source>
</evidence>
<dbReference type="AlphaFoldDB" id="A0AAP3E9T5"/>
<evidence type="ECO:0000313" key="2">
    <source>
        <dbReference type="EMBL" id="MCU4754389.1"/>
    </source>
</evidence>